<evidence type="ECO:0000313" key="2">
    <source>
        <dbReference type="Proteomes" id="UP000317648"/>
    </source>
</evidence>
<reference evidence="1 2" key="1">
    <citation type="submission" date="2019-02" db="EMBL/GenBank/DDBJ databases">
        <title>Deep-cultivation of Planctomycetes and their phenomic and genomic characterization uncovers novel biology.</title>
        <authorList>
            <person name="Wiegand S."/>
            <person name="Jogler M."/>
            <person name="Boedeker C."/>
            <person name="Pinto D."/>
            <person name="Vollmers J."/>
            <person name="Rivas-Marin E."/>
            <person name="Kohn T."/>
            <person name="Peeters S.H."/>
            <person name="Heuer A."/>
            <person name="Rast P."/>
            <person name="Oberbeckmann S."/>
            <person name="Bunk B."/>
            <person name="Jeske O."/>
            <person name="Meyerdierks A."/>
            <person name="Storesund J.E."/>
            <person name="Kallscheuer N."/>
            <person name="Luecker S."/>
            <person name="Lage O.M."/>
            <person name="Pohl T."/>
            <person name="Merkel B.J."/>
            <person name="Hornburger P."/>
            <person name="Mueller R.-W."/>
            <person name="Bruemmer F."/>
            <person name="Labrenz M."/>
            <person name="Spormann A.M."/>
            <person name="Op den Camp H."/>
            <person name="Overmann J."/>
            <person name="Amann R."/>
            <person name="Jetten M.S.M."/>
            <person name="Mascher T."/>
            <person name="Medema M.H."/>
            <person name="Devos D.P."/>
            <person name="Kaster A.-K."/>
            <person name="Ovreas L."/>
            <person name="Rohde M."/>
            <person name="Galperin M.Y."/>
            <person name="Jogler C."/>
        </authorList>
    </citation>
    <scope>NUCLEOTIDE SEQUENCE [LARGE SCALE GENOMIC DNA]</scope>
    <source>
        <strain evidence="1 2">Pla85_3_4</strain>
    </source>
</reference>
<keyword evidence="2" id="KW-1185">Reference proteome</keyword>
<name>A0A518E3X3_9BACT</name>
<dbReference type="Proteomes" id="UP000317648">
    <property type="component" value="Chromosome"/>
</dbReference>
<dbReference type="AlphaFoldDB" id="A0A518E3X3"/>
<organism evidence="1 2">
    <name type="scientific">Lignipirellula cremea</name>
    <dbReference type="NCBI Taxonomy" id="2528010"/>
    <lineage>
        <taxon>Bacteria</taxon>
        <taxon>Pseudomonadati</taxon>
        <taxon>Planctomycetota</taxon>
        <taxon>Planctomycetia</taxon>
        <taxon>Pirellulales</taxon>
        <taxon>Pirellulaceae</taxon>
        <taxon>Lignipirellula</taxon>
    </lineage>
</organism>
<dbReference type="EMBL" id="CP036433">
    <property type="protein sequence ID" value="QDU98796.1"/>
    <property type="molecule type" value="Genomic_DNA"/>
</dbReference>
<accession>A0A518E3X3</accession>
<gene>
    <name evidence="1" type="ORF">Pla8534_66700</name>
</gene>
<proteinExistence type="predicted"/>
<evidence type="ECO:0000313" key="1">
    <source>
        <dbReference type="EMBL" id="QDU98796.1"/>
    </source>
</evidence>
<sequence length="96" mass="10374">MPGIDDGELCKAINAVVPQSVTNIGLVLNDMRGNVAIRQPQKPKHGVAATFPRWKREGAEPAVALKRCVAEHIGLQVASVYPLPQLWFTDNSSTLA</sequence>
<dbReference type="KEGG" id="lcre:Pla8534_66700"/>
<protein>
    <submittedName>
        <fullName evidence="1">Uncharacterized protein</fullName>
    </submittedName>
</protein>